<dbReference type="SUPFAM" id="SSF52540">
    <property type="entry name" value="P-loop containing nucleoside triphosphate hydrolases"/>
    <property type="match status" value="1"/>
</dbReference>
<accession>A0A0W0W185</accession>
<comment type="subcellular location">
    <subcellularLocation>
        <location evidence="1">Cytoplasm</location>
    </subcellularLocation>
</comment>
<evidence type="ECO:0000256" key="4">
    <source>
        <dbReference type="ARBA" id="ARBA00022741"/>
    </source>
</evidence>
<gene>
    <name evidence="7" type="primary">pilB</name>
    <name evidence="7" type="ORF">Lmac_1523</name>
</gene>
<dbReference type="Gene3D" id="3.30.450.90">
    <property type="match status" value="1"/>
</dbReference>
<sequence length="568" mass="63866">MDMATIADQRLHGIAQLIADKRLISKSKILEYQHLALTNQQTLLEYLTTHDVIEISAFAQIVAEYFDLPFMDLDCIDFNAIPLHLINEPLIRSHAVLPIFIRTEYLFLATDDPSKQSVFKEIQFQTGLPTKVVVVETNKLHKLIDRVLNKKENQYLLDYLGHSIELENSLPANSNLDFSTHDCEAPVVKFINQIFLAAIKKGASDIHFEPYEQTYRIRYRQDGLLIEVTAPPIHLANQISTRIKALANLDISERRMPQDGQFQINFTPHDPVDCRVSTCPTLYGEKLVVRILNTDLTRLKIDSLGLNPLQKECFLSALRKPQGLILVTGPTGSGKTLSLYTALHFLNSKEKNISTIEDPVEIKIPGINQVNINPKSGLTFSTILRAFLRQDPDIIMVGEIRDVETAEIATKAAQTGHLVLSTLHANNAAEILTRLINLGVPAFNIAHSALLFIAQRLVRRLCNRCKTRPTNPTQQDLSQLSLHSEEIVNLYQANGCEYCMNGYWGRLGLFEVMPISPKLRQQIAAGANSFEIQKQAQIEGMLSIYQSGLEKVKQGLTTIEEINRVIGD</sequence>
<dbReference type="SUPFAM" id="SSF160246">
    <property type="entry name" value="EspE N-terminal domain-like"/>
    <property type="match status" value="1"/>
</dbReference>
<dbReference type="RefSeq" id="WP_058452295.1">
    <property type="nucleotide sequence ID" value="NZ_CAAAIB010000011.1"/>
</dbReference>
<dbReference type="GO" id="GO:0016887">
    <property type="term" value="F:ATP hydrolysis activity"/>
    <property type="evidence" value="ECO:0007669"/>
    <property type="project" value="InterPro"/>
</dbReference>
<evidence type="ECO:0000256" key="1">
    <source>
        <dbReference type="ARBA" id="ARBA00004496"/>
    </source>
</evidence>
<dbReference type="Proteomes" id="UP000054908">
    <property type="component" value="Unassembled WGS sequence"/>
</dbReference>
<dbReference type="InterPro" id="IPR003593">
    <property type="entry name" value="AAA+_ATPase"/>
</dbReference>
<dbReference type="OrthoDB" id="9804785at2"/>
<reference evidence="7 8" key="1">
    <citation type="submission" date="2015-11" db="EMBL/GenBank/DDBJ databases">
        <title>Genomic analysis of 38 Legionella species identifies large and diverse effector repertoires.</title>
        <authorList>
            <person name="Burstein D."/>
            <person name="Amaro F."/>
            <person name="Zusman T."/>
            <person name="Lifshitz Z."/>
            <person name="Cohen O."/>
            <person name="Gilbert J.A."/>
            <person name="Pupko T."/>
            <person name="Shuman H.A."/>
            <person name="Segal G."/>
        </authorList>
    </citation>
    <scope>NUCLEOTIDE SEQUENCE [LARGE SCALE GENOMIC DNA]</scope>
    <source>
        <strain evidence="7 8">PX-1-G2-E2</strain>
    </source>
</reference>
<dbReference type="InterPro" id="IPR037257">
    <property type="entry name" value="T2SS_E_N_sf"/>
</dbReference>
<dbReference type="GO" id="GO:0005524">
    <property type="term" value="F:ATP binding"/>
    <property type="evidence" value="ECO:0007669"/>
    <property type="project" value="UniProtKB-KW"/>
</dbReference>
<dbReference type="Gene3D" id="3.30.300.160">
    <property type="entry name" value="Type II secretion system, protein E, N-terminal domain"/>
    <property type="match status" value="1"/>
</dbReference>
<comment type="caution">
    <text evidence="7">The sequence shown here is derived from an EMBL/GenBank/DDBJ whole genome shotgun (WGS) entry which is preliminary data.</text>
</comment>
<dbReference type="Gene3D" id="3.40.50.300">
    <property type="entry name" value="P-loop containing nucleotide triphosphate hydrolases"/>
    <property type="match status" value="1"/>
</dbReference>
<dbReference type="GO" id="GO:0005886">
    <property type="term" value="C:plasma membrane"/>
    <property type="evidence" value="ECO:0007669"/>
    <property type="project" value="TreeGrafter"/>
</dbReference>
<feature type="domain" description="Bacterial type II secretion system protein E" evidence="6">
    <location>
        <begin position="388"/>
        <end position="402"/>
    </location>
</feature>
<evidence type="ECO:0000256" key="5">
    <source>
        <dbReference type="ARBA" id="ARBA00022840"/>
    </source>
</evidence>
<organism evidence="7 8">
    <name type="scientific">Legionella maceachernii</name>
    <dbReference type="NCBI Taxonomy" id="466"/>
    <lineage>
        <taxon>Bacteria</taxon>
        <taxon>Pseudomonadati</taxon>
        <taxon>Pseudomonadota</taxon>
        <taxon>Gammaproteobacteria</taxon>
        <taxon>Legionellales</taxon>
        <taxon>Legionellaceae</taxon>
        <taxon>Legionella</taxon>
    </lineage>
</organism>
<dbReference type="PANTHER" id="PTHR30258">
    <property type="entry name" value="TYPE II SECRETION SYSTEM PROTEIN GSPE-RELATED"/>
    <property type="match status" value="1"/>
</dbReference>
<dbReference type="GO" id="GO:0005737">
    <property type="term" value="C:cytoplasm"/>
    <property type="evidence" value="ECO:0007669"/>
    <property type="project" value="UniProtKB-SubCell"/>
</dbReference>
<name>A0A0W0W185_9GAMM</name>
<protein>
    <submittedName>
        <fullName evidence="7">Pilus assembly protein PilB</fullName>
    </submittedName>
</protein>
<evidence type="ECO:0000259" key="6">
    <source>
        <dbReference type="PROSITE" id="PS00662"/>
    </source>
</evidence>
<keyword evidence="4" id="KW-0547">Nucleotide-binding</keyword>
<dbReference type="EMBL" id="LNYL01000041">
    <property type="protein sequence ID" value="KTD26155.1"/>
    <property type="molecule type" value="Genomic_DNA"/>
</dbReference>
<evidence type="ECO:0000313" key="7">
    <source>
        <dbReference type="EMBL" id="KTD26155.1"/>
    </source>
</evidence>
<keyword evidence="3" id="KW-0963">Cytoplasm</keyword>
<dbReference type="PATRIC" id="fig|466.6.peg.1605"/>
<dbReference type="CDD" id="cd01129">
    <property type="entry name" value="PulE-GspE-like"/>
    <property type="match status" value="1"/>
</dbReference>
<dbReference type="STRING" id="466.Lmac_1523"/>
<dbReference type="SMART" id="SM00382">
    <property type="entry name" value="AAA"/>
    <property type="match status" value="1"/>
</dbReference>
<dbReference type="Pfam" id="PF00437">
    <property type="entry name" value="T2SSE"/>
    <property type="match status" value="1"/>
</dbReference>
<dbReference type="InterPro" id="IPR007831">
    <property type="entry name" value="T2SS_GspE_N"/>
</dbReference>
<comment type="similarity">
    <text evidence="2">Belongs to the GSP E family.</text>
</comment>
<evidence type="ECO:0000256" key="2">
    <source>
        <dbReference type="ARBA" id="ARBA00006611"/>
    </source>
</evidence>
<evidence type="ECO:0000256" key="3">
    <source>
        <dbReference type="ARBA" id="ARBA00022490"/>
    </source>
</evidence>
<keyword evidence="5" id="KW-0067">ATP-binding</keyword>
<dbReference type="AlphaFoldDB" id="A0A0W0W185"/>
<evidence type="ECO:0000313" key="8">
    <source>
        <dbReference type="Proteomes" id="UP000054908"/>
    </source>
</evidence>
<dbReference type="InterPro" id="IPR027417">
    <property type="entry name" value="P-loop_NTPase"/>
</dbReference>
<keyword evidence="8" id="KW-1185">Reference proteome</keyword>
<dbReference type="Pfam" id="PF05157">
    <property type="entry name" value="MshEN"/>
    <property type="match status" value="1"/>
</dbReference>
<dbReference type="GO" id="GO:0009297">
    <property type="term" value="P:pilus assembly"/>
    <property type="evidence" value="ECO:0007669"/>
    <property type="project" value="InterPro"/>
</dbReference>
<proteinExistence type="inferred from homology"/>
<dbReference type="NCBIfam" id="TIGR02538">
    <property type="entry name" value="type_IV_pilB"/>
    <property type="match status" value="1"/>
</dbReference>
<dbReference type="PROSITE" id="PS00662">
    <property type="entry name" value="T2SP_E"/>
    <property type="match status" value="1"/>
</dbReference>
<dbReference type="PANTHER" id="PTHR30258:SF1">
    <property type="entry name" value="PROTEIN TRANSPORT PROTEIN HOFB HOMOLOG"/>
    <property type="match status" value="1"/>
</dbReference>
<dbReference type="FunFam" id="3.40.50.300:FF:000398">
    <property type="entry name" value="Type IV pilus assembly ATPase PilB"/>
    <property type="match status" value="1"/>
</dbReference>
<dbReference type="InterPro" id="IPR013374">
    <property type="entry name" value="ATPase_typ4_pilus-assembl_PilB"/>
</dbReference>
<dbReference type="InterPro" id="IPR001482">
    <property type="entry name" value="T2SS/T4SS_dom"/>
</dbReference>